<feature type="region of interest" description="Disordered" evidence="9">
    <location>
        <begin position="80"/>
        <end position="105"/>
    </location>
</feature>
<evidence type="ECO:0000256" key="2">
    <source>
        <dbReference type="ARBA" id="ARBA00009021"/>
    </source>
</evidence>
<proteinExistence type="inferred from homology"/>
<evidence type="ECO:0000313" key="10">
    <source>
        <dbReference type="EMBL" id="TIB33828.1"/>
    </source>
</evidence>
<evidence type="ECO:0000256" key="3">
    <source>
        <dbReference type="ARBA" id="ARBA00018615"/>
    </source>
</evidence>
<evidence type="ECO:0000256" key="4">
    <source>
        <dbReference type="ARBA" id="ARBA00022490"/>
    </source>
</evidence>
<organism evidence="10 11">
    <name type="scientific">Wallemia ichthyophaga</name>
    <dbReference type="NCBI Taxonomy" id="245174"/>
    <lineage>
        <taxon>Eukaryota</taxon>
        <taxon>Fungi</taxon>
        <taxon>Dikarya</taxon>
        <taxon>Basidiomycota</taxon>
        <taxon>Wallemiomycotina</taxon>
        <taxon>Wallemiomycetes</taxon>
        <taxon>Wallemiales</taxon>
        <taxon>Wallemiaceae</taxon>
        <taxon>Wallemia</taxon>
    </lineage>
</organism>
<evidence type="ECO:0000256" key="7">
    <source>
        <dbReference type="ARBA" id="ARBA00023187"/>
    </source>
</evidence>
<sequence length="252" mass="27053">MHYILARYCAPNPITAPTHAHPPSNWYSGSHVRPRLAVEIDTRGTSSSGIASGETSARMTSANLTTMSISVLKRAARSSGRRSLCTARTSKYTTPPNPVLSPALSPASTASLTLSDSPGSVSSRTPSMPVRSVIFNMLFVIVIRSCFSPAGFKKHHVAAPDPFRNKALGASASTSKAGKTEERDDLGKNKLLSKNRYLPYAAKDGGSKCKVCKQATARPDARYCQNCAYKRGKCSVCGVKQMDTTYQKMSAK</sequence>
<dbReference type="GO" id="GO:0031122">
    <property type="term" value="P:cytoplasmic microtubule organization"/>
    <property type="evidence" value="ECO:0007669"/>
    <property type="project" value="TreeGrafter"/>
</dbReference>
<reference evidence="10 11" key="1">
    <citation type="submission" date="2019-03" db="EMBL/GenBank/DDBJ databases">
        <title>Sequencing 23 genomes of Wallemia ichthyophaga.</title>
        <authorList>
            <person name="Gostincar C."/>
        </authorList>
    </citation>
    <scope>NUCLEOTIDE SEQUENCE [LARGE SCALE GENOMIC DNA]</scope>
    <source>
        <strain evidence="10 11">EXF-6200</strain>
    </source>
</reference>
<dbReference type="InterPro" id="IPR019367">
    <property type="entry name" value="PDZ-binding_CRIPT"/>
</dbReference>
<keyword evidence="6" id="KW-0747">Spliceosome</keyword>
<evidence type="ECO:0000256" key="8">
    <source>
        <dbReference type="ARBA" id="ARBA00032518"/>
    </source>
</evidence>
<evidence type="ECO:0000256" key="6">
    <source>
        <dbReference type="ARBA" id="ARBA00022728"/>
    </source>
</evidence>
<dbReference type="GO" id="GO:0008380">
    <property type="term" value="P:RNA splicing"/>
    <property type="evidence" value="ECO:0007669"/>
    <property type="project" value="UniProtKB-KW"/>
</dbReference>
<dbReference type="PANTHER" id="PTHR11805:SF1">
    <property type="entry name" value="CYSTEINE-RICH PDZ-BINDING PROTEIN"/>
    <property type="match status" value="1"/>
</dbReference>
<name>A0A4T0IUX5_WALIC</name>
<keyword evidence="4" id="KW-0963">Cytoplasm</keyword>
<dbReference type="EMBL" id="SPOI01000177">
    <property type="protein sequence ID" value="TIB33828.1"/>
    <property type="molecule type" value="Genomic_DNA"/>
</dbReference>
<gene>
    <name evidence="10" type="ORF">E3P86_02935</name>
</gene>
<evidence type="ECO:0000256" key="9">
    <source>
        <dbReference type="SAM" id="MobiDB-lite"/>
    </source>
</evidence>
<protein>
    <recommendedName>
        <fullName evidence="3">Cysteine-rich PDZ-binding protein</fullName>
    </recommendedName>
    <alternativeName>
        <fullName evidence="8">Cysteine-rich interactor of PDZ three</fullName>
    </alternativeName>
</protein>
<accession>A0A4T0IUX5</accession>
<dbReference type="GO" id="GO:0005737">
    <property type="term" value="C:cytoplasm"/>
    <property type="evidence" value="ECO:0007669"/>
    <property type="project" value="UniProtKB-SubCell"/>
</dbReference>
<comment type="subcellular location">
    <subcellularLocation>
        <location evidence="1">Cytoplasm</location>
    </subcellularLocation>
</comment>
<evidence type="ECO:0000313" key="11">
    <source>
        <dbReference type="Proteomes" id="UP000310689"/>
    </source>
</evidence>
<comment type="caution">
    <text evidence="10">The sequence shown here is derived from an EMBL/GenBank/DDBJ whole genome shotgun (WGS) entry which is preliminary data.</text>
</comment>
<evidence type="ECO:0000256" key="1">
    <source>
        <dbReference type="ARBA" id="ARBA00004496"/>
    </source>
</evidence>
<dbReference type="AlphaFoldDB" id="A0A4T0IUX5"/>
<dbReference type="GO" id="GO:0008017">
    <property type="term" value="F:microtubule binding"/>
    <property type="evidence" value="ECO:0007669"/>
    <property type="project" value="TreeGrafter"/>
</dbReference>
<keyword evidence="7" id="KW-0508">mRNA splicing</keyword>
<dbReference type="GO" id="GO:0005681">
    <property type="term" value="C:spliceosomal complex"/>
    <property type="evidence" value="ECO:0007669"/>
    <property type="project" value="UniProtKB-KW"/>
</dbReference>
<dbReference type="PANTHER" id="PTHR11805">
    <property type="entry name" value="CYSTEINE-RICH PDZ-BINDING PROTEIN"/>
    <property type="match status" value="1"/>
</dbReference>
<comment type="similarity">
    <text evidence="2">Belongs to the CRIPT family.</text>
</comment>
<evidence type="ECO:0000256" key="5">
    <source>
        <dbReference type="ARBA" id="ARBA00022664"/>
    </source>
</evidence>
<dbReference type="Pfam" id="PF10235">
    <property type="entry name" value="Cript"/>
    <property type="match status" value="1"/>
</dbReference>
<dbReference type="Proteomes" id="UP000310689">
    <property type="component" value="Unassembled WGS sequence"/>
</dbReference>
<dbReference type="GO" id="GO:0006397">
    <property type="term" value="P:mRNA processing"/>
    <property type="evidence" value="ECO:0007669"/>
    <property type="project" value="UniProtKB-KW"/>
</dbReference>
<keyword evidence="5" id="KW-0507">mRNA processing</keyword>